<dbReference type="eggNOG" id="ENOG502R3RI">
    <property type="taxonomic scope" value="Eukaryota"/>
</dbReference>
<dbReference type="AlphaFoldDB" id="A0A0D3EUW2"/>
<feature type="signal peptide" evidence="2">
    <location>
        <begin position="1"/>
        <end position="23"/>
    </location>
</feature>
<keyword evidence="2" id="KW-0732">Signal</keyword>
<sequence length="88" mass="9530">MSSRRVNRASVFVILLIVASALSVFTAGGRELVAQETNQKKYSSAALGEGATSSGEAHPRNLMVKTNDYGRYDPSPAFSKPRFKIIPN</sequence>
<dbReference type="EnsemblPlants" id="OBART01G33440.1">
    <property type="protein sequence ID" value="OBART01G33440.1"/>
    <property type="gene ID" value="OBART01G33440"/>
</dbReference>
<protein>
    <submittedName>
        <fullName evidence="3">Uncharacterized protein</fullName>
    </submittedName>
</protein>
<evidence type="ECO:0000256" key="2">
    <source>
        <dbReference type="SAM" id="SignalP"/>
    </source>
</evidence>
<evidence type="ECO:0000313" key="4">
    <source>
        <dbReference type="Proteomes" id="UP000026960"/>
    </source>
</evidence>
<reference evidence="3" key="2">
    <citation type="submission" date="2015-03" db="UniProtKB">
        <authorList>
            <consortium name="EnsemblPlants"/>
        </authorList>
    </citation>
    <scope>IDENTIFICATION</scope>
</reference>
<keyword evidence="4" id="KW-1185">Reference proteome</keyword>
<dbReference type="PANTHER" id="PTHR35290:SF4">
    <property type="entry name" value="OS11G0323860 PROTEIN"/>
    <property type="match status" value="1"/>
</dbReference>
<dbReference type="PaxDb" id="65489-OBART01G33440.1"/>
<feature type="chain" id="PRO_5002261088" evidence="2">
    <location>
        <begin position="24"/>
        <end position="88"/>
    </location>
</feature>
<evidence type="ECO:0000256" key="1">
    <source>
        <dbReference type="SAM" id="MobiDB-lite"/>
    </source>
</evidence>
<dbReference type="Proteomes" id="UP000026960">
    <property type="component" value="Chromosome 1"/>
</dbReference>
<accession>A0A0D3EUW2</accession>
<dbReference type="InterPro" id="IPR038974">
    <property type="entry name" value="CIF1/2"/>
</dbReference>
<feature type="region of interest" description="Disordered" evidence="1">
    <location>
        <begin position="39"/>
        <end position="80"/>
    </location>
</feature>
<dbReference type="PANTHER" id="PTHR35290">
    <property type="entry name" value="PROTEIN CASPARIAN STRIP INTEGRITY FACTOR 1-RELATED"/>
    <property type="match status" value="1"/>
</dbReference>
<proteinExistence type="predicted"/>
<organism evidence="3">
    <name type="scientific">Oryza barthii</name>
    <dbReference type="NCBI Taxonomy" id="65489"/>
    <lineage>
        <taxon>Eukaryota</taxon>
        <taxon>Viridiplantae</taxon>
        <taxon>Streptophyta</taxon>
        <taxon>Embryophyta</taxon>
        <taxon>Tracheophyta</taxon>
        <taxon>Spermatophyta</taxon>
        <taxon>Magnoliopsida</taxon>
        <taxon>Liliopsida</taxon>
        <taxon>Poales</taxon>
        <taxon>Poaceae</taxon>
        <taxon>BOP clade</taxon>
        <taxon>Oryzoideae</taxon>
        <taxon>Oryzeae</taxon>
        <taxon>Oryzinae</taxon>
        <taxon>Oryza</taxon>
    </lineage>
</organism>
<reference evidence="3" key="1">
    <citation type="journal article" date="2009" name="Rice">
        <title>De Novo Next Generation Sequencing of Plant Genomes.</title>
        <authorList>
            <person name="Rounsley S."/>
            <person name="Marri P.R."/>
            <person name="Yu Y."/>
            <person name="He R."/>
            <person name="Sisneros N."/>
            <person name="Goicoechea J.L."/>
            <person name="Lee S.J."/>
            <person name="Angelova A."/>
            <person name="Kudrna D."/>
            <person name="Luo M."/>
            <person name="Affourtit J."/>
            <person name="Desany B."/>
            <person name="Knight J."/>
            <person name="Niazi F."/>
            <person name="Egholm M."/>
            <person name="Wing R.A."/>
        </authorList>
    </citation>
    <scope>NUCLEOTIDE SEQUENCE [LARGE SCALE GENOMIC DNA]</scope>
    <source>
        <strain evidence="3">cv. IRGC 105608</strain>
    </source>
</reference>
<dbReference type="Gramene" id="OBART01G33440.1">
    <property type="protein sequence ID" value="OBART01G33440.1"/>
    <property type="gene ID" value="OBART01G33440"/>
</dbReference>
<name>A0A0D3EUW2_9ORYZ</name>
<evidence type="ECO:0000313" key="3">
    <source>
        <dbReference type="EnsemblPlants" id="OBART01G33440.1"/>
    </source>
</evidence>
<dbReference type="HOGENOM" id="CLU_173636_0_0_1"/>